<dbReference type="EMBL" id="AOSK01000054">
    <property type="protein sequence ID" value="EYD76257.1"/>
    <property type="molecule type" value="Genomic_DNA"/>
</dbReference>
<keyword evidence="2" id="KW-0812">Transmembrane</keyword>
<evidence type="ECO:0000313" key="4">
    <source>
        <dbReference type="Proteomes" id="UP000019666"/>
    </source>
</evidence>
<evidence type="ECO:0000313" key="3">
    <source>
        <dbReference type="EMBL" id="EYD76257.1"/>
    </source>
</evidence>
<dbReference type="InterPro" id="IPR021497">
    <property type="entry name" value="GTA_holin_3TM"/>
</dbReference>
<dbReference type="STRING" id="442562.Rumeso_02181"/>
<dbReference type="OrthoDB" id="7355053at2"/>
<proteinExistence type="predicted"/>
<protein>
    <submittedName>
        <fullName evidence="3">Methionine synthase I, cobalamin-binding protein domain protein</fullName>
    </submittedName>
</protein>
<evidence type="ECO:0000256" key="2">
    <source>
        <dbReference type="SAM" id="Phobius"/>
    </source>
</evidence>
<organism evidence="3 4">
    <name type="scientific">Rubellimicrobium mesophilum DSM 19309</name>
    <dbReference type="NCBI Taxonomy" id="442562"/>
    <lineage>
        <taxon>Bacteria</taxon>
        <taxon>Pseudomonadati</taxon>
        <taxon>Pseudomonadota</taxon>
        <taxon>Alphaproteobacteria</taxon>
        <taxon>Rhodobacterales</taxon>
        <taxon>Roseobacteraceae</taxon>
        <taxon>Rubellimicrobium</taxon>
    </lineage>
</organism>
<keyword evidence="2" id="KW-0472">Membrane</keyword>
<comment type="caution">
    <text evidence="3">The sequence shown here is derived from an EMBL/GenBank/DDBJ whole genome shotgun (WGS) entry which is preliminary data.</text>
</comment>
<keyword evidence="4" id="KW-1185">Reference proteome</keyword>
<sequence length="158" mass="17153">MTFPTLPPVIAEQALDLADELRARADAVPPPVIAGLSPRRRAAYDRLVDAVNRLPRPLMVLGSLVLLGSALVAPDWFAARMDALSDMPDALWWIIGAVLSLHFGARYQDRSQDFRREMATTAPTTRADVPRDSEADLLPDALGSGPNAALDAWRNAKA</sequence>
<evidence type="ECO:0000256" key="1">
    <source>
        <dbReference type="SAM" id="MobiDB-lite"/>
    </source>
</evidence>
<dbReference type="Pfam" id="PF11351">
    <property type="entry name" value="GTA_holin_3TM"/>
    <property type="match status" value="1"/>
</dbReference>
<dbReference type="HOGENOM" id="CLU_116699_0_0_5"/>
<feature type="region of interest" description="Disordered" evidence="1">
    <location>
        <begin position="120"/>
        <end position="146"/>
    </location>
</feature>
<keyword evidence="2" id="KW-1133">Transmembrane helix</keyword>
<dbReference type="RefSeq" id="WP_051521302.1">
    <property type="nucleotide sequence ID" value="NZ_KK088576.1"/>
</dbReference>
<reference evidence="3 4" key="1">
    <citation type="submission" date="2013-02" db="EMBL/GenBank/DDBJ databases">
        <authorList>
            <person name="Fiebig A."/>
            <person name="Goeker M."/>
            <person name="Klenk H.-P.P."/>
        </authorList>
    </citation>
    <scope>NUCLEOTIDE SEQUENCE [LARGE SCALE GENOMIC DNA]</scope>
    <source>
        <strain evidence="3 4">DSM 19309</strain>
    </source>
</reference>
<feature type="transmembrane region" description="Helical" evidence="2">
    <location>
        <begin position="90"/>
        <end position="107"/>
    </location>
</feature>
<gene>
    <name evidence="3" type="ORF">Rumeso_02181</name>
</gene>
<feature type="transmembrane region" description="Helical" evidence="2">
    <location>
        <begin position="58"/>
        <end position="78"/>
    </location>
</feature>
<dbReference type="AlphaFoldDB" id="A0A017HP20"/>
<accession>A0A017HP20</accession>
<name>A0A017HP20_9RHOB</name>
<dbReference type="Proteomes" id="UP000019666">
    <property type="component" value="Unassembled WGS sequence"/>
</dbReference>